<dbReference type="Proteomes" id="UP000815677">
    <property type="component" value="Unassembled WGS sequence"/>
</dbReference>
<sequence length="379" mass="43414">MLPLCRRPLSAIAARWPHPPTRLSPTAFSAVPFITQADLDEYVSPLYARNWRIFSDLQTLALQDGLLERRNENVLVLGKKFSFKKPWTQLYAFLERVDEIARDENRSPKMTVFFGRRHRPHVVVRTHTPRTLSDDAYTPSDVRPGLSTDDIRFAMRLEGDSEAPAKPGQPVPTLDLIRQWQQSATICPPSGPESPDTIGPLPPVNDELNPRAPCTDEDFQKLLVPMYSRGWRVAFLPLLSDSKKFTNTLTLTGFFRFNALSASFAFLRDIVESRAQSPRPDLHFQLEAETLRVQLVYPPPQSTLLVGHVTQAMRIERLFEDTYARFARVSSVHPFRNNDGAHHPRSVAELQKTREEPLRYYHLRYNTQNQSGRRSRTSA</sequence>
<evidence type="ECO:0000256" key="1">
    <source>
        <dbReference type="SAM" id="MobiDB-lite"/>
    </source>
</evidence>
<dbReference type="InterPro" id="IPR036428">
    <property type="entry name" value="PCD_sf"/>
</dbReference>
<reference evidence="2" key="1">
    <citation type="submission" date="2014-09" db="EMBL/GenBank/DDBJ databases">
        <title>Genome sequence of the luminous mushroom Mycena chlorophos for searching fungal bioluminescence genes.</title>
        <authorList>
            <person name="Tanaka Y."/>
            <person name="Kasuga D."/>
            <person name="Oba Y."/>
            <person name="Hase S."/>
            <person name="Sato K."/>
            <person name="Oba Y."/>
            <person name="Sakakibara Y."/>
        </authorList>
    </citation>
    <scope>NUCLEOTIDE SEQUENCE</scope>
</reference>
<gene>
    <name evidence="2" type="ORF">MCHLO_04973</name>
</gene>
<proteinExistence type="predicted"/>
<name>A0ABQ0L8P0_MYCCL</name>
<accession>A0ABQ0L8P0</accession>
<evidence type="ECO:0000313" key="3">
    <source>
        <dbReference type="Proteomes" id="UP000815677"/>
    </source>
</evidence>
<dbReference type="Gene3D" id="3.30.1360.20">
    <property type="entry name" value="Transcriptional coactivator/pterin dehydratase"/>
    <property type="match status" value="1"/>
</dbReference>
<evidence type="ECO:0000313" key="2">
    <source>
        <dbReference type="EMBL" id="GAT47513.1"/>
    </source>
</evidence>
<keyword evidence="3" id="KW-1185">Reference proteome</keyword>
<organism evidence="2 3">
    <name type="scientific">Mycena chlorophos</name>
    <name type="common">Agaric fungus</name>
    <name type="synonym">Agaricus chlorophos</name>
    <dbReference type="NCBI Taxonomy" id="658473"/>
    <lineage>
        <taxon>Eukaryota</taxon>
        <taxon>Fungi</taxon>
        <taxon>Dikarya</taxon>
        <taxon>Basidiomycota</taxon>
        <taxon>Agaricomycotina</taxon>
        <taxon>Agaricomycetes</taxon>
        <taxon>Agaricomycetidae</taxon>
        <taxon>Agaricales</taxon>
        <taxon>Marasmiineae</taxon>
        <taxon>Mycenaceae</taxon>
        <taxon>Mycena</taxon>
    </lineage>
</organism>
<feature type="region of interest" description="Disordered" evidence="1">
    <location>
        <begin position="187"/>
        <end position="209"/>
    </location>
</feature>
<dbReference type="EMBL" id="DF843626">
    <property type="protein sequence ID" value="GAT47513.1"/>
    <property type="molecule type" value="Genomic_DNA"/>
</dbReference>
<protein>
    <submittedName>
        <fullName evidence="2">Uncharacterized protein</fullName>
    </submittedName>
</protein>